<dbReference type="Pfam" id="PF02353">
    <property type="entry name" value="CMAS"/>
    <property type="match status" value="1"/>
</dbReference>
<gene>
    <name evidence="6" type="ORF">DI556_16730</name>
</gene>
<protein>
    <submittedName>
        <fullName evidence="6">Class I SAM-dependent methyltransferase</fullName>
    </submittedName>
</protein>
<evidence type="ECO:0000256" key="2">
    <source>
        <dbReference type="ARBA" id="ARBA00022603"/>
    </source>
</evidence>
<keyword evidence="2 6" id="KW-0489">Methyltransferase</keyword>
<evidence type="ECO:0000256" key="3">
    <source>
        <dbReference type="ARBA" id="ARBA00022679"/>
    </source>
</evidence>
<dbReference type="InterPro" id="IPR003333">
    <property type="entry name" value="CMAS"/>
</dbReference>
<proteinExistence type="inferred from homology"/>
<comment type="similarity">
    <text evidence="1">Belongs to the CFA/CMAS family.</text>
</comment>
<dbReference type="AlphaFoldDB" id="A0A2W5N275"/>
<dbReference type="Proteomes" id="UP000249185">
    <property type="component" value="Unassembled WGS sequence"/>
</dbReference>
<keyword evidence="5" id="KW-0443">Lipid metabolism</keyword>
<dbReference type="InterPro" id="IPR029063">
    <property type="entry name" value="SAM-dependent_MTases_sf"/>
</dbReference>
<dbReference type="Gene3D" id="3.40.50.150">
    <property type="entry name" value="Vaccinia Virus protein VP39"/>
    <property type="match status" value="1"/>
</dbReference>
<dbReference type="InterPro" id="IPR050723">
    <property type="entry name" value="CFA/CMAS"/>
</dbReference>
<reference evidence="6 7" key="1">
    <citation type="submission" date="2017-08" db="EMBL/GenBank/DDBJ databases">
        <title>Infants hospitalized years apart are colonized by the same room-sourced microbial strains.</title>
        <authorList>
            <person name="Brooks B."/>
            <person name="Olm M.R."/>
            <person name="Firek B.A."/>
            <person name="Baker R."/>
            <person name="Thomas B.C."/>
            <person name="Morowitz M.J."/>
            <person name="Banfield J.F."/>
        </authorList>
    </citation>
    <scope>NUCLEOTIDE SEQUENCE [LARGE SCALE GENOMIC DNA]</scope>
    <source>
        <strain evidence="6">S2_005_002_R2_34</strain>
    </source>
</reference>
<name>A0A2W5N275_RHOSU</name>
<dbReference type="PANTHER" id="PTHR43667">
    <property type="entry name" value="CYCLOPROPANE-FATTY-ACYL-PHOSPHOLIPID SYNTHASE"/>
    <property type="match status" value="1"/>
</dbReference>
<dbReference type="PANTHER" id="PTHR43667:SF2">
    <property type="entry name" value="FATTY ACID C-METHYL TRANSFERASE"/>
    <property type="match status" value="1"/>
</dbReference>
<dbReference type="CDD" id="cd02440">
    <property type="entry name" value="AdoMet_MTases"/>
    <property type="match status" value="1"/>
</dbReference>
<accession>A0A2W5N275</accession>
<dbReference type="PIRSF" id="PIRSF003085">
    <property type="entry name" value="CMAS"/>
    <property type="match status" value="1"/>
</dbReference>
<dbReference type="GO" id="GO:0032259">
    <property type="term" value="P:methylation"/>
    <property type="evidence" value="ECO:0007669"/>
    <property type="project" value="UniProtKB-KW"/>
</dbReference>
<evidence type="ECO:0000256" key="5">
    <source>
        <dbReference type="ARBA" id="ARBA00023098"/>
    </source>
</evidence>
<sequence length="386" mass="42765">MKSFLTRRRANAFLDSCARIETGRLRVRTPEGHVHVFGDAGTEAELRINDWAAVSLLLARGDLGFGQGYVAGLWDTPELEPLMTLAMRNEAALRRYAAPDRWNALALRAAGRLLHRDSPAGARRNIRAHYDLGNEFYGEWLDPGFTYSSALFAPDDADLARGQARKYDRVLDRLGERERVLELGCGWGGFAERAAGRGHAVTALTISPSQKAFADARLDGRAEIQLRDYRAATGRYAGIVAIEMLEAVGERNWPSYFATLKARLAEGGKVVMQVITVPDDRFGAYRRGTDYIRHATFPGGALPCPGAISEGAARAGLRAGAPFTFGRDYALTCRQWARRLIERRTRLAALGHGERRLRHWRYYLETSAACFATGRADVAQLELTHA</sequence>
<comment type="caution">
    <text evidence="6">The sequence shown here is derived from an EMBL/GenBank/DDBJ whole genome shotgun (WGS) entry which is preliminary data.</text>
</comment>
<dbReference type="GO" id="GO:0008168">
    <property type="term" value="F:methyltransferase activity"/>
    <property type="evidence" value="ECO:0007669"/>
    <property type="project" value="UniProtKB-KW"/>
</dbReference>
<evidence type="ECO:0000313" key="7">
    <source>
        <dbReference type="Proteomes" id="UP000249185"/>
    </source>
</evidence>
<evidence type="ECO:0000256" key="4">
    <source>
        <dbReference type="ARBA" id="ARBA00022691"/>
    </source>
</evidence>
<keyword evidence="4" id="KW-0949">S-adenosyl-L-methionine</keyword>
<evidence type="ECO:0000256" key="1">
    <source>
        <dbReference type="ARBA" id="ARBA00010815"/>
    </source>
</evidence>
<dbReference type="GO" id="GO:0008610">
    <property type="term" value="P:lipid biosynthetic process"/>
    <property type="evidence" value="ECO:0007669"/>
    <property type="project" value="InterPro"/>
</dbReference>
<dbReference type="EMBL" id="QFPW01000016">
    <property type="protein sequence ID" value="PZQ47496.1"/>
    <property type="molecule type" value="Genomic_DNA"/>
</dbReference>
<dbReference type="SUPFAM" id="SSF53335">
    <property type="entry name" value="S-adenosyl-L-methionine-dependent methyltransferases"/>
    <property type="match status" value="1"/>
</dbReference>
<organism evidence="6 7">
    <name type="scientific">Rhodovulum sulfidophilum</name>
    <name type="common">Rhodobacter sulfidophilus</name>
    <dbReference type="NCBI Taxonomy" id="35806"/>
    <lineage>
        <taxon>Bacteria</taxon>
        <taxon>Pseudomonadati</taxon>
        <taxon>Pseudomonadota</taxon>
        <taxon>Alphaproteobacteria</taxon>
        <taxon>Rhodobacterales</taxon>
        <taxon>Paracoccaceae</taxon>
        <taxon>Rhodovulum</taxon>
    </lineage>
</organism>
<evidence type="ECO:0000313" key="6">
    <source>
        <dbReference type="EMBL" id="PZQ47496.1"/>
    </source>
</evidence>
<keyword evidence="3 6" id="KW-0808">Transferase</keyword>